<organism evidence="3 4">
    <name type="scientific">Kibdelosporangium lantanae</name>
    <dbReference type="NCBI Taxonomy" id="1497396"/>
    <lineage>
        <taxon>Bacteria</taxon>
        <taxon>Bacillati</taxon>
        <taxon>Actinomycetota</taxon>
        <taxon>Actinomycetes</taxon>
        <taxon>Pseudonocardiales</taxon>
        <taxon>Pseudonocardiaceae</taxon>
        <taxon>Kibdelosporangium</taxon>
    </lineage>
</organism>
<dbReference type="EMBL" id="JBHTIS010004359">
    <property type="protein sequence ID" value="MFD1052368.1"/>
    <property type="molecule type" value="Genomic_DNA"/>
</dbReference>
<evidence type="ECO:0000259" key="2">
    <source>
        <dbReference type="Pfam" id="PF18364"/>
    </source>
</evidence>
<dbReference type="InterPro" id="IPR041460">
    <property type="entry name" value="Molybdopterin_N"/>
</dbReference>
<feature type="region of interest" description="Disordered" evidence="1">
    <location>
        <begin position="22"/>
        <end position="44"/>
    </location>
</feature>
<gene>
    <name evidence="3" type="ORF">ACFQ1S_45700</name>
</gene>
<accession>A0ABW3MP15</accession>
<sequence>MTTLPSLSHWGAFFAEVGADGQLQVSPHPADPAPTPLLENLKAT</sequence>
<reference evidence="4" key="1">
    <citation type="journal article" date="2019" name="Int. J. Syst. Evol. Microbiol.">
        <title>The Global Catalogue of Microorganisms (GCM) 10K type strain sequencing project: providing services to taxonomists for standard genome sequencing and annotation.</title>
        <authorList>
            <consortium name="The Broad Institute Genomics Platform"/>
            <consortium name="The Broad Institute Genome Sequencing Center for Infectious Disease"/>
            <person name="Wu L."/>
            <person name="Ma J."/>
        </authorList>
    </citation>
    <scope>NUCLEOTIDE SEQUENCE [LARGE SCALE GENOMIC DNA]</scope>
    <source>
        <strain evidence="4">JCM 31486</strain>
    </source>
</reference>
<evidence type="ECO:0000313" key="4">
    <source>
        <dbReference type="Proteomes" id="UP001597045"/>
    </source>
</evidence>
<feature type="non-terminal residue" evidence="3">
    <location>
        <position position="44"/>
    </location>
</feature>
<feature type="domain" description="Molybdopterin oxidoreductase N-terminal" evidence="2">
    <location>
        <begin position="6"/>
        <end position="43"/>
    </location>
</feature>
<comment type="caution">
    <text evidence="3">The sequence shown here is derived from an EMBL/GenBank/DDBJ whole genome shotgun (WGS) entry which is preliminary data.</text>
</comment>
<evidence type="ECO:0000256" key="1">
    <source>
        <dbReference type="SAM" id="MobiDB-lite"/>
    </source>
</evidence>
<proteinExistence type="predicted"/>
<dbReference type="Proteomes" id="UP001597045">
    <property type="component" value="Unassembled WGS sequence"/>
</dbReference>
<keyword evidence="4" id="KW-1185">Reference proteome</keyword>
<name>A0ABW3MP15_9PSEU</name>
<evidence type="ECO:0000313" key="3">
    <source>
        <dbReference type="EMBL" id="MFD1052368.1"/>
    </source>
</evidence>
<dbReference type="Pfam" id="PF18364">
    <property type="entry name" value="Molybdopterin_N"/>
    <property type="match status" value="1"/>
</dbReference>
<protein>
    <recommendedName>
        <fullName evidence="2">Molybdopterin oxidoreductase N-terminal domain-containing protein</fullName>
    </recommendedName>
</protein>